<dbReference type="Pfam" id="PF01276">
    <property type="entry name" value="OKR_DC_1"/>
    <property type="match status" value="1"/>
</dbReference>
<dbReference type="EC" id="4.1.1.19" evidence="8"/>
<proteinExistence type="inferred from homology"/>
<dbReference type="PANTHER" id="PTHR43277">
    <property type="entry name" value="ARGININE DECARBOXYLASE"/>
    <property type="match status" value="1"/>
</dbReference>
<dbReference type="InterPro" id="IPR000310">
    <property type="entry name" value="Orn/Lys/Arg_deCO2ase_major_dom"/>
</dbReference>
<dbReference type="PANTHER" id="PTHR43277:SF4">
    <property type="entry name" value="ARGININE DECARBOXYLASE"/>
    <property type="match status" value="1"/>
</dbReference>
<dbReference type="STRING" id="1503.CLPU_2c02830"/>
<dbReference type="Proteomes" id="UP000037267">
    <property type="component" value="Unassembled WGS sequence"/>
</dbReference>
<evidence type="ECO:0000313" key="8">
    <source>
        <dbReference type="EMBL" id="KNF09831.1"/>
    </source>
</evidence>
<organism evidence="8 9">
    <name type="scientific">Gottschalkia purinilytica</name>
    <name type="common">Clostridium purinilyticum</name>
    <dbReference type="NCBI Taxonomy" id="1503"/>
    <lineage>
        <taxon>Bacteria</taxon>
        <taxon>Bacillati</taxon>
        <taxon>Bacillota</taxon>
        <taxon>Tissierellia</taxon>
        <taxon>Tissierellales</taxon>
        <taxon>Gottschalkiaceae</taxon>
        <taxon>Gottschalkia</taxon>
    </lineage>
</organism>
<evidence type="ECO:0000256" key="3">
    <source>
        <dbReference type="ARBA" id="ARBA00022793"/>
    </source>
</evidence>
<feature type="domain" description="Orn/Lys/Arg decarboxylases family 1 pyridoxal-P attachment site" evidence="6">
    <location>
        <begin position="4"/>
        <end position="318"/>
    </location>
</feature>
<dbReference type="GO" id="GO:0008792">
    <property type="term" value="F:arginine decarboxylase activity"/>
    <property type="evidence" value="ECO:0007669"/>
    <property type="project" value="UniProtKB-EC"/>
</dbReference>
<keyword evidence="4" id="KW-0663">Pyridoxal phosphate</keyword>
<feature type="domain" description="Orn/Lys/Arg decarboxylase C-terminal" evidence="7">
    <location>
        <begin position="364"/>
        <end position="456"/>
    </location>
</feature>
<evidence type="ECO:0000256" key="5">
    <source>
        <dbReference type="ARBA" id="ARBA00023239"/>
    </source>
</evidence>
<dbReference type="InterPro" id="IPR015421">
    <property type="entry name" value="PyrdxlP-dep_Trfase_major"/>
</dbReference>
<dbReference type="EMBL" id="LGSS01000002">
    <property type="protein sequence ID" value="KNF09831.1"/>
    <property type="molecule type" value="Genomic_DNA"/>
</dbReference>
<protein>
    <submittedName>
        <fullName evidence="8">Arginine decarboxylase SpeA</fullName>
        <ecNumber evidence="8">4.1.1.19</ecNumber>
    </submittedName>
</protein>
<dbReference type="AlphaFoldDB" id="A0A0L0WEG7"/>
<dbReference type="InterPro" id="IPR015424">
    <property type="entry name" value="PyrdxlP-dep_Trfase"/>
</dbReference>
<evidence type="ECO:0000313" key="9">
    <source>
        <dbReference type="Proteomes" id="UP000037267"/>
    </source>
</evidence>
<evidence type="ECO:0000259" key="7">
    <source>
        <dbReference type="Pfam" id="PF03711"/>
    </source>
</evidence>
<comment type="caution">
    <text evidence="8">The sequence shown here is derived from an EMBL/GenBank/DDBJ whole genome shotgun (WGS) entry which is preliminary data.</text>
</comment>
<gene>
    <name evidence="8" type="primary">speA1</name>
    <name evidence="8" type="ORF">CLPU_2c02830</name>
</gene>
<dbReference type="InterPro" id="IPR008286">
    <property type="entry name" value="Prn/Lys/Arg_de-COase_C"/>
</dbReference>
<dbReference type="Pfam" id="PF03711">
    <property type="entry name" value="OKR_DC_1_C"/>
    <property type="match status" value="1"/>
</dbReference>
<keyword evidence="9" id="KW-1185">Reference proteome</keyword>
<name>A0A0L0WEG7_GOTPU</name>
<comment type="cofactor">
    <cofactor evidence="1">
        <name>pyridoxal 5'-phosphate</name>
        <dbReference type="ChEBI" id="CHEBI:597326"/>
    </cofactor>
</comment>
<dbReference type="PATRIC" id="fig|1503.3.peg.1782"/>
<evidence type="ECO:0000256" key="4">
    <source>
        <dbReference type="ARBA" id="ARBA00022898"/>
    </source>
</evidence>
<comment type="similarity">
    <text evidence="2">Belongs to the Orn/Lys/Arg decarboxylase class-I family.</text>
</comment>
<dbReference type="Gene3D" id="3.90.100.10">
    <property type="entry name" value="Orn/Lys/Arg decarboxylase, C-terminal domain"/>
    <property type="match status" value="1"/>
</dbReference>
<reference evidence="9" key="1">
    <citation type="submission" date="2015-07" db="EMBL/GenBank/DDBJ databases">
        <title>Draft genome sequence of the purine-degrading Gottschalkia purinilyticum DSM 1384 (formerly Clostridium purinilyticum).</title>
        <authorList>
            <person name="Poehlein A."/>
            <person name="Schiel-Bengelsdorf B."/>
            <person name="Bengelsdorf F.R."/>
            <person name="Daniel R."/>
            <person name="Duerre P."/>
        </authorList>
    </citation>
    <scope>NUCLEOTIDE SEQUENCE [LARGE SCALE GENOMIC DNA]</scope>
    <source>
        <strain evidence="9">DSM 1384</strain>
    </source>
</reference>
<evidence type="ECO:0000256" key="2">
    <source>
        <dbReference type="ARBA" id="ARBA00010671"/>
    </source>
</evidence>
<dbReference type="InterPro" id="IPR052357">
    <property type="entry name" value="Orn_Lys_Arg_decarboxylase-I"/>
</dbReference>
<evidence type="ECO:0000256" key="1">
    <source>
        <dbReference type="ARBA" id="ARBA00001933"/>
    </source>
</evidence>
<dbReference type="Gene3D" id="3.40.640.10">
    <property type="entry name" value="Type I PLP-dependent aspartate aminotransferase-like (Major domain)"/>
    <property type="match status" value="1"/>
</dbReference>
<dbReference type="RefSeq" id="WP_050354208.1">
    <property type="nucleotide sequence ID" value="NZ_LGSS01000002.1"/>
</dbReference>
<keyword evidence="3" id="KW-0210">Decarboxylase</keyword>
<accession>A0A0L0WEG7</accession>
<keyword evidence="5 8" id="KW-0456">Lyase</keyword>
<dbReference type="OrthoDB" id="9815233at2"/>
<evidence type="ECO:0000259" key="6">
    <source>
        <dbReference type="Pfam" id="PF01276"/>
    </source>
</evidence>
<sequence>MRLPILEGLMKYLKEDSTRFHMPGHKGKNSLEKLGQLIPYIDVTEIEGTDNLHNPTSIILESQRLAAKTFGAKETLYCVNGTTGGIYTAITGTVNPGGKVLIQRDCHKSVHNALVLGRIDHKFIYPIYSKEDNILTGINPDDIEKALSEDSDIEAVVITYPSYYGICSDIKKIREIVHKYKKILIVDEAHGSHLAFSNRLPISALESGADIVIQSTHKTLPAFTQSSMLHIGTDRVDVEKIKLMSTVYQTTSPSYILMSSLDYARGYMEKEGQAKLNTLINNIEKYTKYLNNIDGVKIFNINNKYKNNFYDFDITKILFSIKNITGKKLEEILRSEYNIQLEMSDYYYGLALASVMDEEEDFKNLVYAIEDIAKKYKEKDTRKDICDIRFITPEVKMPLYEAFYKDKTIINLKNGESKISGSFVIPYPPGVPILCPGEVITKEIIDYIETLIENNIEVLGISKNDKEIKVKVL</sequence>
<dbReference type="SUPFAM" id="SSF53383">
    <property type="entry name" value="PLP-dependent transferases"/>
    <property type="match status" value="1"/>
</dbReference>